<sequence length="135" mass="15312">MEDPASNLQRNLAKLLERFQKLLEEIKGNSDDNNKNDAAALARKQLCLLYMATVEDQKDRLSELIEEKNKSGQSFTANESIKYFHQVREELNNIQVAEVVAIDENTQTEDKPTLQGPSETGLTIYLLDSDSHDTK</sequence>
<name>A0AAD9YMS3_COLKA</name>
<reference evidence="2" key="1">
    <citation type="submission" date="2023-02" db="EMBL/GenBank/DDBJ databases">
        <title>Colletotrichum kahawae CIFC_Que2 genome sequencing and assembly.</title>
        <authorList>
            <person name="Baroncelli R."/>
        </authorList>
    </citation>
    <scope>NUCLEOTIDE SEQUENCE</scope>
    <source>
        <strain evidence="2">CIFC_Que2</strain>
    </source>
</reference>
<gene>
    <name evidence="2" type="ORF">CKAH01_15070</name>
</gene>
<dbReference type="Proteomes" id="UP001281614">
    <property type="component" value="Unassembled WGS sequence"/>
</dbReference>
<evidence type="ECO:0000256" key="1">
    <source>
        <dbReference type="SAM" id="MobiDB-lite"/>
    </source>
</evidence>
<feature type="region of interest" description="Disordered" evidence="1">
    <location>
        <begin position="105"/>
        <end position="135"/>
    </location>
</feature>
<evidence type="ECO:0000313" key="3">
    <source>
        <dbReference type="Proteomes" id="UP001281614"/>
    </source>
</evidence>
<dbReference type="AlphaFoldDB" id="A0AAD9YMS3"/>
<proteinExistence type="predicted"/>
<evidence type="ECO:0000313" key="2">
    <source>
        <dbReference type="EMBL" id="KAK2769703.1"/>
    </source>
</evidence>
<comment type="caution">
    <text evidence="2">The sequence shown here is derived from an EMBL/GenBank/DDBJ whole genome shotgun (WGS) entry which is preliminary data.</text>
</comment>
<dbReference type="EMBL" id="VYYT01000107">
    <property type="protein sequence ID" value="KAK2769703.1"/>
    <property type="molecule type" value="Genomic_DNA"/>
</dbReference>
<keyword evidence="3" id="KW-1185">Reference proteome</keyword>
<protein>
    <submittedName>
        <fullName evidence="2">Uncharacterized protein</fullName>
    </submittedName>
</protein>
<organism evidence="2 3">
    <name type="scientific">Colletotrichum kahawae</name>
    <name type="common">Coffee berry disease fungus</name>
    <dbReference type="NCBI Taxonomy" id="34407"/>
    <lineage>
        <taxon>Eukaryota</taxon>
        <taxon>Fungi</taxon>
        <taxon>Dikarya</taxon>
        <taxon>Ascomycota</taxon>
        <taxon>Pezizomycotina</taxon>
        <taxon>Sordariomycetes</taxon>
        <taxon>Hypocreomycetidae</taxon>
        <taxon>Glomerellales</taxon>
        <taxon>Glomerellaceae</taxon>
        <taxon>Colletotrichum</taxon>
        <taxon>Colletotrichum gloeosporioides species complex</taxon>
    </lineage>
</organism>
<accession>A0AAD9YMS3</accession>